<sequence>MRFLAVDDEHFLLEELKEALEQVRPGAEVWGFTKPGEALNAMKSRRADVAFLDIEMGSMTGLELAEQMKRLQPDLHIVFVTGHQQYAVQAFQLHATGYLLKPINTAALERELTFLYGERSPGRVRVQTFSGFEVFVDGVPVKFGRAKAKELLAYLVDRKGASATTAEARAALLEGPDTVSSRGYFRNIVKNLRESLRAAGVEDILLREHNRLAILPEKLDCDYYRFLRGEAIAVNSYRGDYLPQYSWAEFRNGELDK</sequence>
<dbReference type="InterPro" id="IPR001789">
    <property type="entry name" value="Sig_transdc_resp-reg_receiver"/>
</dbReference>
<dbReference type="Gene3D" id="1.10.10.10">
    <property type="entry name" value="Winged helix-like DNA-binding domain superfamily/Winged helix DNA-binding domain"/>
    <property type="match status" value="1"/>
</dbReference>
<dbReference type="EMBL" id="JACRSP010000002">
    <property type="protein sequence ID" value="MBC8536138.1"/>
    <property type="molecule type" value="Genomic_DNA"/>
</dbReference>
<accession>A0A926DCN1</accession>
<dbReference type="Pfam" id="PF00072">
    <property type="entry name" value="Response_reg"/>
    <property type="match status" value="1"/>
</dbReference>
<evidence type="ECO:0000256" key="1">
    <source>
        <dbReference type="ARBA" id="ARBA00018672"/>
    </source>
</evidence>
<reference evidence="8" key="1">
    <citation type="submission" date="2020-08" db="EMBL/GenBank/DDBJ databases">
        <title>Genome public.</title>
        <authorList>
            <person name="Liu C."/>
            <person name="Sun Q."/>
        </authorList>
    </citation>
    <scope>NUCLEOTIDE SEQUENCE</scope>
    <source>
        <strain evidence="8">BX7</strain>
    </source>
</reference>
<dbReference type="SMART" id="SM00448">
    <property type="entry name" value="REC"/>
    <property type="match status" value="1"/>
</dbReference>
<dbReference type="InterPro" id="IPR036388">
    <property type="entry name" value="WH-like_DNA-bd_sf"/>
</dbReference>
<evidence type="ECO:0000256" key="6">
    <source>
        <dbReference type="PROSITE-ProRule" id="PRU00169"/>
    </source>
</evidence>
<evidence type="ECO:0000256" key="2">
    <source>
        <dbReference type="ARBA" id="ARBA00023015"/>
    </source>
</evidence>
<dbReference type="InterPro" id="IPR016032">
    <property type="entry name" value="Sig_transdc_resp-reg_C-effctor"/>
</dbReference>
<dbReference type="GO" id="GO:0000976">
    <property type="term" value="F:transcription cis-regulatory region binding"/>
    <property type="evidence" value="ECO:0007669"/>
    <property type="project" value="TreeGrafter"/>
</dbReference>
<keyword evidence="4" id="KW-0804">Transcription</keyword>
<comment type="function">
    <text evidence="5">May play the central regulatory role in sporulation. It may be an element of the effector pathway responsible for the activation of sporulation genes in response to nutritional stress. Spo0A may act in concert with spo0H (a sigma factor) to control the expression of some genes that are critical to the sporulation process.</text>
</comment>
<dbReference type="GO" id="GO:0005829">
    <property type="term" value="C:cytosol"/>
    <property type="evidence" value="ECO:0007669"/>
    <property type="project" value="TreeGrafter"/>
</dbReference>
<dbReference type="InterPro" id="IPR011006">
    <property type="entry name" value="CheY-like_superfamily"/>
</dbReference>
<dbReference type="AlphaFoldDB" id="A0A926DCN1"/>
<keyword evidence="2" id="KW-0805">Transcription regulation</keyword>
<dbReference type="Proteomes" id="UP000620366">
    <property type="component" value="Unassembled WGS sequence"/>
</dbReference>
<dbReference type="SUPFAM" id="SSF52172">
    <property type="entry name" value="CheY-like"/>
    <property type="match status" value="1"/>
</dbReference>
<evidence type="ECO:0000256" key="5">
    <source>
        <dbReference type="ARBA" id="ARBA00024867"/>
    </source>
</evidence>
<dbReference type="PROSITE" id="PS50110">
    <property type="entry name" value="RESPONSE_REGULATORY"/>
    <property type="match status" value="1"/>
</dbReference>
<evidence type="ECO:0000313" key="8">
    <source>
        <dbReference type="EMBL" id="MBC8536138.1"/>
    </source>
</evidence>
<evidence type="ECO:0000259" key="7">
    <source>
        <dbReference type="PROSITE" id="PS50110"/>
    </source>
</evidence>
<feature type="modified residue" description="4-aspartylphosphate" evidence="6">
    <location>
        <position position="53"/>
    </location>
</feature>
<dbReference type="PANTHER" id="PTHR48111:SF69">
    <property type="entry name" value="RESPONSE REGULATOR RECEIVER"/>
    <property type="match status" value="1"/>
</dbReference>
<dbReference type="SUPFAM" id="SSF46894">
    <property type="entry name" value="C-terminal effector domain of the bipartite response regulators"/>
    <property type="match status" value="1"/>
</dbReference>
<gene>
    <name evidence="8" type="ORF">H8695_05465</name>
</gene>
<name>A0A926DCN1_9FIRM</name>
<keyword evidence="6" id="KW-0597">Phosphoprotein</keyword>
<evidence type="ECO:0000313" key="9">
    <source>
        <dbReference type="Proteomes" id="UP000620366"/>
    </source>
</evidence>
<evidence type="ECO:0000256" key="4">
    <source>
        <dbReference type="ARBA" id="ARBA00023163"/>
    </source>
</evidence>
<proteinExistence type="predicted"/>
<keyword evidence="9" id="KW-1185">Reference proteome</keyword>
<dbReference type="GO" id="GO:0032993">
    <property type="term" value="C:protein-DNA complex"/>
    <property type="evidence" value="ECO:0007669"/>
    <property type="project" value="TreeGrafter"/>
</dbReference>
<comment type="caution">
    <text evidence="8">The sequence shown here is derived from an EMBL/GenBank/DDBJ whole genome shotgun (WGS) entry which is preliminary data.</text>
</comment>
<evidence type="ECO:0000256" key="3">
    <source>
        <dbReference type="ARBA" id="ARBA00023125"/>
    </source>
</evidence>
<dbReference type="GO" id="GO:0000156">
    <property type="term" value="F:phosphorelay response regulator activity"/>
    <property type="evidence" value="ECO:0007669"/>
    <property type="project" value="TreeGrafter"/>
</dbReference>
<dbReference type="PANTHER" id="PTHR48111">
    <property type="entry name" value="REGULATOR OF RPOS"/>
    <property type="match status" value="1"/>
</dbReference>
<keyword evidence="3" id="KW-0238">DNA-binding</keyword>
<dbReference type="GO" id="GO:0006355">
    <property type="term" value="P:regulation of DNA-templated transcription"/>
    <property type="evidence" value="ECO:0007669"/>
    <property type="project" value="InterPro"/>
</dbReference>
<feature type="domain" description="Response regulatory" evidence="7">
    <location>
        <begin position="2"/>
        <end position="116"/>
    </location>
</feature>
<protein>
    <recommendedName>
        <fullName evidence="1">Stage 0 sporulation protein A homolog</fullName>
    </recommendedName>
</protein>
<dbReference type="InterPro" id="IPR039420">
    <property type="entry name" value="WalR-like"/>
</dbReference>
<organism evidence="8 9">
    <name type="scientific">Feifania hominis</name>
    <dbReference type="NCBI Taxonomy" id="2763660"/>
    <lineage>
        <taxon>Bacteria</taxon>
        <taxon>Bacillati</taxon>
        <taxon>Bacillota</taxon>
        <taxon>Clostridia</taxon>
        <taxon>Eubacteriales</taxon>
        <taxon>Feifaniaceae</taxon>
        <taxon>Feifania</taxon>
    </lineage>
</organism>
<dbReference type="Gene3D" id="3.40.50.2300">
    <property type="match status" value="1"/>
</dbReference>